<comment type="subcellular location">
    <subcellularLocation>
        <location evidence="1">Membrane</location>
    </subcellularLocation>
</comment>
<evidence type="ECO:0000256" key="3">
    <source>
        <dbReference type="ARBA" id="ARBA00022989"/>
    </source>
</evidence>
<proteinExistence type="predicted"/>
<dbReference type="EMBL" id="CP045430">
    <property type="protein sequence ID" value="QPB85436.1"/>
    <property type="molecule type" value="Genomic_DNA"/>
</dbReference>
<dbReference type="PANTHER" id="PTHR11863">
    <property type="entry name" value="STEROL DESATURASE"/>
    <property type="match status" value="1"/>
</dbReference>
<protein>
    <submittedName>
        <fullName evidence="5">Uncharacterized protein</fullName>
    </submittedName>
</protein>
<reference evidence="5 6" key="1">
    <citation type="submission" date="2019-10" db="EMBL/GenBank/DDBJ databases">
        <title>Pseudoalteromonas rubra S4059.</title>
        <authorList>
            <person name="Paulsen S."/>
            <person name="Wang X."/>
        </authorList>
    </citation>
    <scope>NUCLEOTIDE SEQUENCE [LARGE SCALE GENOMIC DNA]</scope>
    <source>
        <strain evidence="5 6">S4059</strain>
    </source>
</reference>
<dbReference type="InterPro" id="IPR006694">
    <property type="entry name" value="Fatty_acid_hydroxylase"/>
</dbReference>
<evidence type="ECO:0000313" key="5">
    <source>
        <dbReference type="EMBL" id="QPB85436.1"/>
    </source>
</evidence>
<evidence type="ECO:0000256" key="2">
    <source>
        <dbReference type="ARBA" id="ARBA00022692"/>
    </source>
</evidence>
<organism evidence="5 6">
    <name type="scientific">Pseudoalteromonas rubra</name>
    <dbReference type="NCBI Taxonomy" id="43658"/>
    <lineage>
        <taxon>Bacteria</taxon>
        <taxon>Pseudomonadati</taxon>
        <taxon>Pseudomonadota</taxon>
        <taxon>Gammaproteobacteria</taxon>
        <taxon>Alteromonadales</taxon>
        <taxon>Pseudoalteromonadaceae</taxon>
        <taxon>Pseudoalteromonas</taxon>
    </lineage>
</organism>
<dbReference type="GO" id="GO:0005506">
    <property type="term" value="F:iron ion binding"/>
    <property type="evidence" value="ECO:0007669"/>
    <property type="project" value="InterPro"/>
</dbReference>
<dbReference type="Proteomes" id="UP000305729">
    <property type="component" value="Chromosome 2"/>
</dbReference>
<dbReference type="AlphaFoldDB" id="A0A5S3UPZ9"/>
<dbReference type="InterPro" id="IPR050307">
    <property type="entry name" value="Sterol_Desaturase_Related"/>
</dbReference>
<keyword evidence="3" id="KW-1133">Transmembrane helix</keyword>
<sequence>MQYMAELIFEFIRAIELLLVYPVAEILSNESVFVATNLLIAIVFLYYKKRKQNRRVNWKTLKGAFLSTRIWWSQSSRIDYVSLIVNSFCLASAALLIDRYLSGGAINDSLFVSAWLESLVGPSEISVSPQTSVIMTTVIAFVVFDFFNYWYHRNLHQYPYLWRIHSRHHSATNLTPFTNFRAHPLEAIFRLPVTYFASMLVAGLCSYSLGQDASEMLILGTNLFAFSVLLLGGTLVHSHIFLRFPRWLSYLIVSPAMHQVHHSCMPAHRNKNYGSNLAIWDWMFGTLYLPDSAEPVLFGLSQHNRMQQSTHAFFFGNNMNKQEER</sequence>
<evidence type="ECO:0000256" key="4">
    <source>
        <dbReference type="ARBA" id="ARBA00023136"/>
    </source>
</evidence>
<gene>
    <name evidence="5" type="ORF">CWC22_020675</name>
</gene>
<keyword evidence="4" id="KW-0472">Membrane</keyword>
<evidence type="ECO:0000313" key="6">
    <source>
        <dbReference type="Proteomes" id="UP000305729"/>
    </source>
</evidence>
<dbReference type="GO" id="GO:0016491">
    <property type="term" value="F:oxidoreductase activity"/>
    <property type="evidence" value="ECO:0007669"/>
    <property type="project" value="InterPro"/>
</dbReference>
<name>A0A5S3UPZ9_9GAMM</name>
<dbReference type="Pfam" id="PF04116">
    <property type="entry name" value="FA_hydroxylase"/>
    <property type="match status" value="1"/>
</dbReference>
<evidence type="ECO:0000256" key="1">
    <source>
        <dbReference type="ARBA" id="ARBA00004370"/>
    </source>
</evidence>
<accession>A0A5S3UPZ9</accession>
<dbReference type="STRING" id="43658.AT705_20650"/>
<dbReference type="GO" id="GO:0016020">
    <property type="term" value="C:membrane"/>
    <property type="evidence" value="ECO:0007669"/>
    <property type="project" value="UniProtKB-SubCell"/>
</dbReference>
<dbReference type="GO" id="GO:0008610">
    <property type="term" value="P:lipid biosynthetic process"/>
    <property type="evidence" value="ECO:0007669"/>
    <property type="project" value="InterPro"/>
</dbReference>
<keyword evidence="2" id="KW-0812">Transmembrane</keyword>